<gene>
    <name evidence="1" type="ordered locus">Caci_8117</name>
</gene>
<dbReference type="EMBL" id="CP001700">
    <property type="protein sequence ID" value="ACU76940.1"/>
    <property type="molecule type" value="Genomic_DNA"/>
</dbReference>
<dbReference type="InParanoid" id="C7QIP0"/>
<keyword evidence="2" id="KW-1185">Reference proteome</keyword>
<protein>
    <recommendedName>
        <fullName evidence="3">Metal-dependent phosphohydrolase</fullName>
    </recommendedName>
</protein>
<dbReference type="SUPFAM" id="SSF109604">
    <property type="entry name" value="HD-domain/PDEase-like"/>
    <property type="match status" value="1"/>
</dbReference>
<dbReference type="AlphaFoldDB" id="C7QIP0"/>
<evidence type="ECO:0000313" key="1">
    <source>
        <dbReference type="EMBL" id="ACU76940.1"/>
    </source>
</evidence>
<dbReference type="InterPro" id="IPR009218">
    <property type="entry name" value="HD_phosphohydro"/>
</dbReference>
<dbReference type="HOGENOM" id="CLU_051795_1_1_11"/>
<dbReference type="KEGG" id="cai:Caci_8117"/>
<reference evidence="1 2" key="1">
    <citation type="journal article" date="2009" name="Stand. Genomic Sci.">
        <title>Complete genome sequence of Catenulispora acidiphila type strain (ID 139908).</title>
        <authorList>
            <person name="Copeland A."/>
            <person name="Lapidus A."/>
            <person name="Glavina Del Rio T."/>
            <person name="Nolan M."/>
            <person name="Lucas S."/>
            <person name="Chen F."/>
            <person name="Tice H."/>
            <person name="Cheng J.F."/>
            <person name="Bruce D."/>
            <person name="Goodwin L."/>
            <person name="Pitluck S."/>
            <person name="Mikhailova N."/>
            <person name="Pati A."/>
            <person name="Ivanova N."/>
            <person name="Mavromatis K."/>
            <person name="Chen A."/>
            <person name="Palaniappan K."/>
            <person name="Chain P."/>
            <person name="Land M."/>
            <person name="Hauser L."/>
            <person name="Chang Y.J."/>
            <person name="Jeffries C.D."/>
            <person name="Chertkov O."/>
            <person name="Brettin T."/>
            <person name="Detter J.C."/>
            <person name="Han C."/>
            <person name="Ali Z."/>
            <person name="Tindall B.J."/>
            <person name="Goker M."/>
            <person name="Bristow J."/>
            <person name="Eisen J.A."/>
            <person name="Markowitz V."/>
            <person name="Hugenholtz P."/>
            <person name="Kyrpides N.C."/>
            <person name="Klenk H.P."/>
        </authorList>
    </citation>
    <scope>NUCLEOTIDE SEQUENCE [LARGE SCALE GENOMIC DNA]</scope>
    <source>
        <strain evidence="2">DSM 44928 / JCM 14897 / NBRC 102108 / NRRL B-24433 / ID139908</strain>
    </source>
</reference>
<accession>C7QIP0</accession>
<proteinExistence type="predicted"/>
<evidence type="ECO:0000313" key="2">
    <source>
        <dbReference type="Proteomes" id="UP000000851"/>
    </source>
</evidence>
<dbReference type="Proteomes" id="UP000000851">
    <property type="component" value="Chromosome"/>
</dbReference>
<dbReference type="PIRSF" id="PIRSF035170">
    <property type="entry name" value="HD_phosphohydro"/>
    <property type="match status" value="1"/>
</dbReference>
<organism evidence="1 2">
    <name type="scientific">Catenulispora acidiphila (strain DSM 44928 / JCM 14897 / NBRC 102108 / NRRL B-24433 / ID139908)</name>
    <dbReference type="NCBI Taxonomy" id="479433"/>
    <lineage>
        <taxon>Bacteria</taxon>
        <taxon>Bacillati</taxon>
        <taxon>Actinomycetota</taxon>
        <taxon>Actinomycetes</taxon>
        <taxon>Catenulisporales</taxon>
        <taxon>Catenulisporaceae</taxon>
        <taxon>Catenulispora</taxon>
    </lineage>
</organism>
<dbReference type="OrthoDB" id="9808993at2"/>
<dbReference type="STRING" id="479433.Caci_8117"/>
<dbReference type="PANTHER" id="PTHR21174:SF0">
    <property type="entry name" value="HD PHOSPHOHYDROLASE FAMILY PROTEIN-RELATED"/>
    <property type="match status" value="1"/>
</dbReference>
<dbReference type="RefSeq" id="WP_015796665.1">
    <property type="nucleotide sequence ID" value="NC_013131.1"/>
</dbReference>
<dbReference type="PANTHER" id="PTHR21174">
    <property type="match status" value="1"/>
</dbReference>
<sequence length="208" mass="22674">MALTLHDRWLTLAGITPESIRLGDELIARWAEPHRRYHTLDHLVRVLDGVDEFGDHAEDVAAVRYAAWFHDAVYDGGAASADNEELSAQLAETELPALGVPEQQVAEVARLVRLTKGHAVADGDRNGAVLCDADLAVLGGDAAAYGAYAEAIRQEYAEVPDELFRPGRAAVLRGLLELPQLFRTPVAVERYDAKARANLSAEIAELER</sequence>
<dbReference type="Gene3D" id="1.10.3210.10">
    <property type="entry name" value="Hypothetical protein af1432"/>
    <property type="match status" value="1"/>
</dbReference>
<evidence type="ECO:0008006" key="3">
    <source>
        <dbReference type="Google" id="ProtNLM"/>
    </source>
</evidence>
<name>C7QIP0_CATAD</name>
<dbReference type="eggNOG" id="COG4339">
    <property type="taxonomic scope" value="Bacteria"/>
</dbReference>